<dbReference type="Gene3D" id="3.40.640.10">
    <property type="entry name" value="Type I PLP-dependent aspartate aminotransferase-like (Major domain)"/>
    <property type="match status" value="1"/>
</dbReference>
<comment type="cofactor">
    <cofactor evidence="1">
        <name>pyridoxal 5'-phosphate</name>
        <dbReference type="ChEBI" id="CHEBI:597326"/>
    </cofactor>
</comment>
<keyword evidence="7" id="KW-1185">Reference proteome</keyword>
<dbReference type="InterPro" id="IPR015422">
    <property type="entry name" value="PyrdxlP-dep_Trfase_small"/>
</dbReference>
<dbReference type="AlphaFoldDB" id="I0W7P9"/>
<protein>
    <submittedName>
        <fullName evidence="6">Uncharacterized protein</fullName>
    </submittedName>
</protein>
<dbReference type="Gene3D" id="3.90.1150.10">
    <property type="entry name" value="Aspartate Aminotransferase, domain 1"/>
    <property type="match status" value="1"/>
</dbReference>
<dbReference type="InterPro" id="IPR015424">
    <property type="entry name" value="PyrdxlP-dep_Trfase"/>
</dbReference>
<dbReference type="PANTHER" id="PTHR45688:SF13">
    <property type="entry name" value="ALANINE--GLYOXYLATE AMINOTRANSFERASE 2-LIKE"/>
    <property type="match status" value="1"/>
</dbReference>
<dbReference type="Pfam" id="PF01551">
    <property type="entry name" value="Peptidase_M23"/>
    <property type="match status" value="1"/>
</dbReference>
<dbReference type="Pfam" id="PF01636">
    <property type="entry name" value="APH"/>
    <property type="match status" value="1"/>
</dbReference>
<dbReference type="GO" id="GO:0030170">
    <property type="term" value="F:pyridoxal phosphate binding"/>
    <property type="evidence" value="ECO:0007669"/>
    <property type="project" value="InterPro"/>
</dbReference>
<dbReference type="GO" id="GO:0008483">
    <property type="term" value="F:transaminase activity"/>
    <property type="evidence" value="ECO:0007669"/>
    <property type="project" value="InterPro"/>
</dbReference>
<dbReference type="InterPro" id="IPR016047">
    <property type="entry name" value="M23ase_b-sheet_dom"/>
</dbReference>
<dbReference type="InterPro" id="IPR005814">
    <property type="entry name" value="Aminotrans_3"/>
</dbReference>
<feature type="domain" description="Aminoglycoside phosphotransferase" evidence="5">
    <location>
        <begin position="40"/>
        <end position="275"/>
    </location>
</feature>
<evidence type="ECO:0000256" key="1">
    <source>
        <dbReference type="ARBA" id="ARBA00001933"/>
    </source>
</evidence>
<dbReference type="InterPro" id="IPR011055">
    <property type="entry name" value="Dup_hybrid_motif"/>
</dbReference>
<dbReference type="Gene3D" id="3.90.1200.10">
    <property type="match status" value="1"/>
</dbReference>
<dbReference type="eggNOG" id="COG0160">
    <property type="taxonomic scope" value="Bacteria"/>
</dbReference>
<organism evidence="6 7">
    <name type="scientific">Imtechella halotolerans K1</name>
    <dbReference type="NCBI Taxonomy" id="946077"/>
    <lineage>
        <taxon>Bacteria</taxon>
        <taxon>Pseudomonadati</taxon>
        <taxon>Bacteroidota</taxon>
        <taxon>Flavobacteriia</taxon>
        <taxon>Flavobacteriales</taxon>
        <taxon>Flavobacteriaceae</taxon>
        <taxon>Imtechella</taxon>
    </lineage>
</organism>
<proteinExistence type="inferred from homology"/>
<dbReference type="SUPFAM" id="SSF51261">
    <property type="entry name" value="Duplicated hybrid motif"/>
    <property type="match status" value="1"/>
</dbReference>
<dbReference type="CDD" id="cd00610">
    <property type="entry name" value="OAT_like"/>
    <property type="match status" value="1"/>
</dbReference>
<dbReference type="Proteomes" id="UP000005938">
    <property type="component" value="Unassembled WGS sequence"/>
</dbReference>
<dbReference type="InterPro" id="IPR049704">
    <property type="entry name" value="Aminotrans_3_PPA_site"/>
</dbReference>
<dbReference type="Gene3D" id="2.70.70.10">
    <property type="entry name" value="Glucose Permease (Domain IIA)"/>
    <property type="match status" value="1"/>
</dbReference>
<evidence type="ECO:0000313" key="7">
    <source>
        <dbReference type="Proteomes" id="UP000005938"/>
    </source>
</evidence>
<evidence type="ECO:0000313" key="6">
    <source>
        <dbReference type="EMBL" id="EID72415.1"/>
    </source>
</evidence>
<accession>I0W7P9</accession>
<evidence type="ECO:0000256" key="2">
    <source>
        <dbReference type="ARBA" id="ARBA00008954"/>
    </source>
</evidence>
<evidence type="ECO:0000256" key="3">
    <source>
        <dbReference type="ARBA" id="ARBA00022898"/>
    </source>
</evidence>
<evidence type="ECO:0000259" key="4">
    <source>
        <dbReference type="Pfam" id="PF01551"/>
    </source>
</evidence>
<evidence type="ECO:0000259" key="5">
    <source>
        <dbReference type="Pfam" id="PF01636"/>
    </source>
</evidence>
<keyword evidence="3" id="KW-0663">Pyridoxal phosphate</keyword>
<dbReference type="PATRIC" id="fig|946077.3.peg.2617"/>
<dbReference type="CDD" id="cd12797">
    <property type="entry name" value="M23_peptidase"/>
    <property type="match status" value="1"/>
</dbReference>
<name>I0W7P9_9FLAO</name>
<dbReference type="eggNOG" id="COG2334">
    <property type="taxonomic scope" value="Bacteria"/>
</dbReference>
<comment type="caution">
    <text evidence="6">The sequence shown here is derived from an EMBL/GenBank/DDBJ whole genome shotgun (WGS) entry which is preliminary data.</text>
</comment>
<feature type="domain" description="M23ase beta-sheet core" evidence="4">
    <location>
        <begin position="450"/>
        <end position="547"/>
    </location>
</feature>
<dbReference type="STRING" id="946077.W5A_12946"/>
<dbReference type="InterPro" id="IPR002575">
    <property type="entry name" value="Aminoglycoside_PTrfase"/>
</dbReference>
<dbReference type="InterPro" id="IPR015421">
    <property type="entry name" value="PyrdxlP-dep_Trfase_major"/>
</dbReference>
<comment type="similarity">
    <text evidence="2">Belongs to the class-III pyridoxal-phosphate-dependent aminotransferase family.</text>
</comment>
<dbReference type="SUPFAM" id="SSF53383">
    <property type="entry name" value="PLP-dependent transferases"/>
    <property type="match status" value="1"/>
</dbReference>
<dbReference type="PANTHER" id="PTHR45688">
    <property type="match status" value="1"/>
</dbReference>
<dbReference type="RefSeq" id="WP_008241357.1">
    <property type="nucleotide sequence ID" value="NZ_AJJU01000037.1"/>
</dbReference>
<gene>
    <name evidence="6" type="ORF">W5A_12946</name>
</gene>
<reference evidence="6 7" key="1">
    <citation type="journal article" date="2012" name="J. Bacteriol.">
        <title>Genome Sequence of the Halotolerant Bacterium Imtechella halotolerans K1T.</title>
        <authorList>
            <person name="Kumar S."/>
            <person name="Vikram S."/>
            <person name="Subramanian S."/>
            <person name="Raghava G.P."/>
            <person name="Pinnaka A.K."/>
        </authorList>
    </citation>
    <scope>NUCLEOTIDE SEQUENCE [LARGE SCALE GENOMIC DNA]</scope>
    <source>
        <strain evidence="6 7">K1</strain>
    </source>
</reference>
<dbReference type="SUPFAM" id="SSF56112">
    <property type="entry name" value="Protein kinase-like (PK-like)"/>
    <property type="match status" value="1"/>
</dbReference>
<dbReference type="InterPro" id="IPR011009">
    <property type="entry name" value="Kinase-like_dom_sf"/>
</dbReference>
<dbReference type="EMBL" id="AJJU01000037">
    <property type="protein sequence ID" value="EID72415.1"/>
    <property type="molecule type" value="Genomic_DNA"/>
</dbReference>
<dbReference type="PROSITE" id="PS00600">
    <property type="entry name" value="AA_TRANSFER_CLASS_3"/>
    <property type="match status" value="1"/>
</dbReference>
<dbReference type="Pfam" id="PF00202">
    <property type="entry name" value="Aminotran_3"/>
    <property type="match status" value="1"/>
</dbReference>
<sequence length="1023" mass="115471">MKYQTKVTSMEDYTKILITPDRAAQIALDIFDIRGEASSLPGEIDFNFKISTPRNESFILKISRPQECDAYLDFQQQLLDYIATNALEFAKVPRVIRAINGEAISEMKDDFGEVRKVRMLTWIDGRIWSTVNPQSASLRYQLGQQCGKLTKLLHGFTHPEASRTFEWDIAQAEWTYSYGYYFKGEQSRITSFFQRLFKENEDTYSQLRKSVVHNDANDNNIIVSKDLLNPSVQTCIDFGDAVYTQIINDVAVACTYAIMKHANPLEAALPIVQGYHESFPLLEEELAHLYTAIGMRLVISVTKSAINKEREPTNEYLCISEKGAWELLQKWYAIDREYAHVCFRKICGFSAHTNEQQFVKWAEQQSFSLHSLFPSISFTEVMGIDLSVSSKWLGHKEDFLNDDFIEYKLKTLQKQNPDKLIAGGYLEPRPFYSSAIYERTGNKGKEHRTVHLGIDFWLSEKTPVHCFLEGKVVVATIDKGEKGYGGLIILEHQLETFTFYSLYGHLSESSVQYLKCGDVLNVGDYIGSLGAISENGGWIPHLHFQLMLSMLTYENDFPGVTYPSERIFWSSICPDPNLIFKMEGLNQYLDPANQELISYRKMHLGKSLSLQYKEPIKMVRGDGVFLMDQYGRQYLDTVNNVAHVGHEHPKVVKAGQDQMALINTNSRYLHENINELAKEILATMPPQLSVIHFVNSGSEANELAIRMMKAATGSNDVLVSEVGYHGNSNMCIDISSYKFDGKGGQGAPEFTHVFPLPDRFRGKYRGDNTGEKYALEVEKCISNAHQKGRKIGGFIIEPIISCGGQIELPEGFLQRAYESVRKVGGICISDEVQVGCGRMGKTFWGFQLHDVVPDIVTIGKPLGNGHPLAAVVCTQDIAEKFANGMEYFNTFGGNPVSCAIGTAVMKVIKEEKLQENALKVGNYLKAELRALALEFPIIGDVRGQGLFLGIEFVDAHMKPMAAQADYVINRMKDYGILMSTDGPDNNVLKIKPPIVFSIENAEELIQCLKNILEEDFIKHQYEY</sequence>